<dbReference type="GO" id="GO:0006024">
    <property type="term" value="P:glycosaminoglycan biosynthetic process"/>
    <property type="evidence" value="ECO:0007669"/>
    <property type="project" value="TreeGrafter"/>
</dbReference>
<dbReference type="GO" id="GO:0000139">
    <property type="term" value="C:Golgi membrane"/>
    <property type="evidence" value="ECO:0007669"/>
    <property type="project" value="UniProtKB-SubCell"/>
</dbReference>
<evidence type="ECO:0000256" key="7">
    <source>
        <dbReference type="ARBA" id="ARBA00022989"/>
    </source>
</evidence>
<dbReference type="OrthoDB" id="1158011at2759"/>
<evidence type="ECO:0000256" key="9">
    <source>
        <dbReference type="ARBA" id="ARBA00023136"/>
    </source>
</evidence>
<evidence type="ECO:0000256" key="1">
    <source>
        <dbReference type="ARBA" id="ARBA00004323"/>
    </source>
</evidence>
<keyword evidence="6 10" id="KW-0735">Signal-anchor</keyword>
<keyword evidence="9 10" id="KW-0472">Membrane</keyword>
<evidence type="ECO:0000256" key="5">
    <source>
        <dbReference type="ARBA" id="ARBA00022692"/>
    </source>
</evidence>
<proteinExistence type="inferred from homology"/>
<comment type="subcellular location">
    <subcellularLocation>
        <location evidence="1 10">Golgi apparatus membrane</location>
        <topology evidence="1 10">Single-pass type II membrane protein</topology>
    </subcellularLocation>
</comment>
<gene>
    <name evidence="11" type="ORF">PHYEVI_LOCUS9800</name>
</gene>
<dbReference type="GO" id="GO:0047220">
    <property type="term" value="F:galactosylxylosylprotein 3-beta-galactosyltransferase activity"/>
    <property type="evidence" value="ECO:0007669"/>
    <property type="project" value="TreeGrafter"/>
</dbReference>
<sequence length="360" mass="41741">MNKYLEKRILRLVSVILSFILGCIFTSALIPLDRTCKIDDSDREYNIMKNSKFKTPDLIVLILSAPTNFEKRSVIRDTWLKLRAAEESEFTYKHYFVIGTAYLPSHVQKRLNNEQIQQNDVLLLPMEDSYANLTDKIKLSFHWLNTQFDYGLVFKYVFKCDDDSFVNLNELVLCLSSLETDVVEGKLTGYIEENVANQIISTNYQNSGTSRKVYLYWGYFNGNAKVKTKGKWKESNWIASDRYLPYALGGGYLLSKELVSYIGRNNEHLKSFNSEDISVGLWLSPINGIYRIHDVRFDTEWTSRGCSNNQLVKHNILPSEMLQLYRNILKTGKLCSKETSHRSHYVYNWNVPPSTCCKTV</sequence>
<keyword evidence="12" id="KW-1185">Reference proteome</keyword>
<protein>
    <recommendedName>
        <fullName evidence="10">Hexosyltransferase</fullName>
        <ecNumber evidence="10">2.4.1.-</ecNumber>
    </recommendedName>
</protein>
<evidence type="ECO:0000256" key="2">
    <source>
        <dbReference type="ARBA" id="ARBA00008661"/>
    </source>
</evidence>
<dbReference type="GO" id="GO:0006493">
    <property type="term" value="P:protein O-linked glycosylation"/>
    <property type="evidence" value="ECO:0007669"/>
    <property type="project" value="TreeGrafter"/>
</dbReference>
<evidence type="ECO:0000313" key="12">
    <source>
        <dbReference type="Proteomes" id="UP001153712"/>
    </source>
</evidence>
<evidence type="ECO:0000256" key="10">
    <source>
        <dbReference type="RuleBase" id="RU363063"/>
    </source>
</evidence>
<evidence type="ECO:0000256" key="6">
    <source>
        <dbReference type="ARBA" id="ARBA00022968"/>
    </source>
</evidence>
<comment type="similarity">
    <text evidence="2 10">Belongs to the glycosyltransferase 31 family.</text>
</comment>
<feature type="transmembrane region" description="Helical" evidence="10">
    <location>
        <begin position="12"/>
        <end position="32"/>
    </location>
</feature>
<reference evidence="11" key="1">
    <citation type="submission" date="2022-01" db="EMBL/GenBank/DDBJ databases">
        <authorList>
            <person name="King R."/>
        </authorList>
    </citation>
    <scope>NUCLEOTIDE SEQUENCE</scope>
</reference>
<evidence type="ECO:0000313" key="11">
    <source>
        <dbReference type="EMBL" id="CAG9863514.1"/>
    </source>
</evidence>
<evidence type="ECO:0000256" key="3">
    <source>
        <dbReference type="ARBA" id="ARBA00022676"/>
    </source>
</evidence>
<dbReference type="AlphaFoldDB" id="A0A9N9TVB2"/>
<keyword evidence="8 10" id="KW-0333">Golgi apparatus</keyword>
<dbReference type="InterPro" id="IPR002659">
    <property type="entry name" value="Glyco_trans_31"/>
</dbReference>
<dbReference type="PANTHER" id="PTHR11214">
    <property type="entry name" value="BETA-1,3-N-ACETYLGLUCOSAMINYLTRANSFERASE"/>
    <property type="match status" value="1"/>
</dbReference>
<dbReference type="PANTHER" id="PTHR11214:SF3">
    <property type="entry name" value="BETA-1,3-GALACTOSYLTRANSFERASE 6"/>
    <property type="match status" value="1"/>
</dbReference>
<dbReference type="EC" id="2.4.1.-" evidence="10"/>
<dbReference type="Proteomes" id="UP001153712">
    <property type="component" value="Chromosome 6"/>
</dbReference>
<evidence type="ECO:0000256" key="4">
    <source>
        <dbReference type="ARBA" id="ARBA00022679"/>
    </source>
</evidence>
<name>A0A9N9TVB2_PHYSR</name>
<keyword evidence="4" id="KW-0808">Transferase</keyword>
<dbReference type="PROSITE" id="PS51257">
    <property type="entry name" value="PROKAR_LIPOPROTEIN"/>
    <property type="match status" value="1"/>
</dbReference>
<organism evidence="11 12">
    <name type="scientific">Phyllotreta striolata</name>
    <name type="common">Striped flea beetle</name>
    <name type="synonym">Crioceris striolata</name>
    <dbReference type="NCBI Taxonomy" id="444603"/>
    <lineage>
        <taxon>Eukaryota</taxon>
        <taxon>Metazoa</taxon>
        <taxon>Ecdysozoa</taxon>
        <taxon>Arthropoda</taxon>
        <taxon>Hexapoda</taxon>
        <taxon>Insecta</taxon>
        <taxon>Pterygota</taxon>
        <taxon>Neoptera</taxon>
        <taxon>Endopterygota</taxon>
        <taxon>Coleoptera</taxon>
        <taxon>Polyphaga</taxon>
        <taxon>Cucujiformia</taxon>
        <taxon>Chrysomeloidea</taxon>
        <taxon>Chrysomelidae</taxon>
        <taxon>Galerucinae</taxon>
        <taxon>Alticini</taxon>
        <taxon>Phyllotreta</taxon>
    </lineage>
</organism>
<accession>A0A9N9TVB2</accession>
<dbReference type="Pfam" id="PF01762">
    <property type="entry name" value="Galactosyl_T"/>
    <property type="match status" value="1"/>
</dbReference>
<dbReference type="Gene3D" id="3.90.550.50">
    <property type="match status" value="1"/>
</dbReference>
<keyword evidence="5 10" id="KW-0812">Transmembrane</keyword>
<keyword evidence="7 10" id="KW-1133">Transmembrane helix</keyword>
<keyword evidence="3 10" id="KW-0328">Glycosyltransferase</keyword>
<dbReference type="EMBL" id="OU900099">
    <property type="protein sequence ID" value="CAG9863514.1"/>
    <property type="molecule type" value="Genomic_DNA"/>
</dbReference>
<evidence type="ECO:0000256" key="8">
    <source>
        <dbReference type="ARBA" id="ARBA00023034"/>
    </source>
</evidence>